<evidence type="ECO:0000256" key="1">
    <source>
        <dbReference type="ARBA" id="ARBA00001933"/>
    </source>
</evidence>
<accession>A0AB39HVT6</accession>
<dbReference type="AlphaFoldDB" id="A0AB39HVT6"/>
<dbReference type="InterPro" id="IPR001926">
    <property type="entry name" value="TrpB-like_PALP"/>
</dbReference>
<evidence type="ECO:0000259" key="4">
    <source>
        <dbReference type="Pfam" id="PF00291"/>
    </source>
</evidence>
<feature type="domain" description="Tryptophan synthase beta chain-like PALP" evidence="4">
    <location>
        <begin position="64"/>
        <end position="354"/>
    </location>
</feature>
<dbReference type="GO" id="GO:0003941">
    <property type="term" value="F:L-serine ammonia-lyase activity"/>
    <property type="evidence" value="ECO:0007669"/>
    <property type="project" value="TreeGrafter"/>
</dbReference>
<dbReference type="InterPro" id="IPR036052">
    <property type="entry name" value="TrpB-like_PALP_sf"/>
</dbReference>
<dbReference type="Pfam" id="PF00291">
    <property type="entry name" value="PALP"/>
    <property type="match status" value="1"/>
</dbReference>
<keyword evidence="2" id="KW-0663">Pyridoxal phosphate</keyword>
<dbReference type="RefSeq" id="WP_368654990.1">
    <property type="nucleotide sequence ID" value="NZ_CP162599.1"/>
</dbReference>
<dbReference type="PANTHER" id="PTHR48078:SF6">
    <property type="entry name" value="L-THREONINE DEHYDRATASE CATABOLIC TDCB"/>
    <property type="match status" value="1"/>
</dbReference>
<sequence length="374" mass="41215">MSLVCDNCHKIYKEDNIQWRCSCGSYISYKYSPSFTKEDIISNRFNMWRYDFAYPLKYGELTVTYNEGLTPLVNVPTTKCRLRAKLDNLMPTSSFKDRGTVMVVNSLIKHNVQKITEDSSGNAGASVAAYCALANIQSEIYVPKGTSIGKLAQIQAYGALIHEIEGNREDVAAAAQKDSESYAGHNWHPLFIQGTKSLAYEIWEQNNFESPKNIISVAGNGSAILGIYYGFKELLDNRQISNIPRLFVVQAKNCNPIYREFFNIGDPLSFSNTIAEGIALSSPNKGSQVVAAVRNTAGQVLDVSEEEIISAVKELATKGFYVEPTSAAAYAGICQLVNEGTFQIDDDVVMMISGDGLKASSTISKMINETNINF</sequence>
<dbReference type="GO" id="GO:0009097">
    <property type="term" value="P:isoleucine biosynthetic process"/>
    <property type="evidence" value="ECO:0007669"/>
    <property type="project" value="TreeGrafter"/>
</dbReference>
<dbReference type="PANTHER" id="PTHR48078">
    <property type="entry name" value="THREONINE DEHYDRATASE, MITOCHONDRIAL-RELATED"/>
    <property type="match status" value="1"/>
</dbReference>
<organism evidence="5">
    <name type="scientific">Ornithinibacillus sp. 4-3</name>
    <dbReference type="NCBI Taxonomy" id="3231488"/>
    <lineage>
        <taxon>Bacteria</taxon>
        <taxon>Bacillati</taxon>
        <taxon>Bacillota</taxon>
        <taxon>Bacilli</taxon>
        <taxon>Bacillales</taxon>
        <taxon>Bacillaceae</taxon>
        <taxon>Ornithinibacillus</taxon>
    </lineage>
</organism>
<dbReference type="Gene3D" id="3.40.50.1100">
    <property type="match status" value="2"/>
</dbReference>
<keyword evidence="3 5" id="KW-0456">Lyase</keyword>
<dbReference type="GO" id="GO:0006567">
    <property type="term" value="P:L-threonine catabolic process"/>
    <property type="evidence" value="ECO:0007669"/>
    <property type="project" value="TreeGrafter"/>
</dbReference>
<dbReference type="GO" id="GO:0006565">
    <property type="term" value="P:L-serine catabolic process"/>
    <property type="evidence" value="ECO:0007669"/>
    <property type="project" value="TreeGrafter"/>
</dbReference>
<proteinExistence type="predicted"/>
<evidence type="ECO:0000256" key="3">
    <source>
        <dbReference type="ARBA" id="ARBA00023239"/>
    </source>
</evidence>
<dbReference type="GO" id="GO:0004794">
    <property type="term" value="F:threonine deaminase activity"/>
    <property type="evidence" value="ECO:0007669"/>
    <property type="project" value="TreeGrafter"/>
</dbReference>
<dbReference type="EC" id="4.2.3.1" evidence="5"/>
<evidence type="ECO:0000256" key="2">
    <source>
        <dbReference type="ARBA" id="ARBA00022898"/>
    </source>
</evidence>
<name>A0AB39HVT6_9BACI</name>
<dbReference type="SUPFAM" id="SSF53686">
    <property type="entry name" value="Tryptophan synthase beta subunit-like PLP-dependent enzymes"/>
    <property type="match status" value="1"/>
</dbReference>
<reference evidence="5" key="1">
    <citation type="submission" date="2024-07" db="EMBL/GenBank/DDBJ databases">
        <title>Halotolerant mesophilic bacterium Ornithinibacillus sp. 4-3, sp. nov., isolated from soil.</title>
        <authorList>
            <person name="Sidarenka A.V."/>
            <person name="Guliayeva D.E."/>
            <person name="Leanovich S.I."/>
            <person name="Hileuskaya K.S."/>
            <person name="Akhremchuk A.E."/>
            <person name="Sikolenko M.A."/>
            <person name="Valentovich L.N."/>
        </authorList>
    </citation>
    <scope>NUCLEOTIDE SEQUENCE</scope>
    <source>
        <strain evidence="5">4-3</strain>
    </source>
</reference>
<dbReference type="InterPro" id="IPR050147">
    <property type="entry name" value="Ser/Thr_Dehydratase"/>
</dbReference>
<protein>
    <submittedName>
        <fullName evidence="5">Threonine synthase</fullName>
        <ecNumber evidence="5">4.2.3.1</ecNumber>
    </submittedName>
</protein>
<evidence type="ECO:0000313" key="5">
    <source>
        <dbReference type="EMBL" id="XDK34316.1"/>
    </source>
</evidence>
<dbReference type="GO" id="GO:0004795">
    <property type="term" value="F:threonine synthase activity"/>
    <property type="evidence" value="ECO:0007669"/>
    <property type="project" value="UniProtKB-EC"/>
</dbReference>
<gene>
    <name evidence="5" type="ORF">AB4Y30_08180</name>
</gene>
<dbReference type="CDD" id="cd01563">
    <property type="entry name" value="Thr-synth_1"/>
    <property type="match status" value="1"/>
</dbReference>
<comment type="cofactor">
    <cofactor evidence="1">
        <name>pyridoxal 5'-phosphate</name>
        <dbReference type="ChEBI" id="CHEBI:597326"/>
    </cofactor>
</comment>
<dbReference type="EMBL" id="CP162599">
    <property type="protein sequence ID" value="XDK34316.1"/>
    <property type="molecule type" value="Genomic_DNA"/>
</dbReference>